<gene>
    <name evidence="1" type="ORF">KO481_06630</name>
</gene>
<dbReference type="RefSeq" id="WP_215916116.1">
    <property type="nucleotide sequence ID" value="NZ_JAHKNI010000002.1"/>
</dbReference>
<protein>
    <submittedName>
        <fullName evidence="1">Uncharacterized protein</fullName>
    </submittedName>
</protein>
<evidence type="ECO:0000313" key="1">
    <source>
        <dbReference type="EMBL" id="MBU3061197.1"/>
    </source>
</evidence>
<keyword evidence="2" id="KW-1185">Reference proteome</keyword>
<accession>A0ABS6AT37</accession>
<comment type="caution">
    <text evidence="1">The sequence shown here is derived from an EMBL/GenBank/DDBJ whole genome shotgun (WGS) entry which is preliminary data.</text>
</comment>
<reference evidence="1 2" key="1">
    <citation type="submission" date="2021-06" db="EMBL/GenBank/DDBJ databases">
        <title>Actinomycetes sequencing.</title>
        <authorList>
            <person name="Shan Q."/>
        </authorList>
    </citation>
    <scope>NUCLEOTIDE SEQUENCE [LARGE SCALE GENOMIC DNA]</scope>
    <source>
        <strain evidence="1 2">NEAU-G5</strain>
    </source>
</reference>
<name>A0ABS6AT37_9NOCA</name>
<organism evidence="1 2">
    <name type="scientific">Nocardia albiluteola</name>
    <dbReference type="NCBI Taxonomy" id="2842303"/>
    <lineage>
        <taxon>Bacteria</taxon>
        <taxon>Bacillati</taxon>
        <taxon>Actinomycetota</taxon>
        <taxon>Actinomycetes</taxon>
        <taxon>Mycobacteriales</taxon>
        <taxon>Nocardiaceae</taxon>
        <taxon>Nocardia</taxon>
    </lineage>
</organism>
<sequence length="88" mass="9777">MEQESMGAGEAVFDWPEMLEFAGDPDQVYEGEIIATNSDHDIMAEIEILDSTEYIIAFNSSAFDPESIGERVNKISKNDGRSDMGRPD</sequence>
<dbReference type="EMBL" id="JAHKNI010000002">
    <property type="protein sequence ID" value="MBU3061197.1"/>
    <property type="molecule type" value="Genomic_DNA"/>
</dbReference>
<dbReference type="Proteomes" id="UP000733379">
    <property type="component" value="Unassembled WGS sequence"/>
</dbReference>
<proteinExistence type="predicted"/>
<evidence type="ECO:0000313" key="2">
    <source>
        <dbReference type="Proteomes" id="UP000733379"/>
    </source>
</evidence>